<keyword evidence="1" id="KW-0812">Transmembrane</keyword>
<dbReference type="EMBL" id="GGEC01082506">
    <property type="protein sequence ID" value="MBX62990.1"/>
    <property type="molecule type" value="Transcribed_RNA"/>
</dbReference>
<feature type="transmembrane region" description="Helical" evidence="1">
    <location>
        <begin position="20"/>
        <end position="41"/>
    </location>
</feature>
<evidence type="ECO:0000313" key="2">
    <source>
        <dbReference type="EMBL" id="MBX62990.1"/>
    </source>
</evidence>
<organism evidence="2">
    <name type="scientific">Rhizophora mucronata</name>
    <name type="common">Asiatic mangrove</name>
    <dbReference type="NCBI Taxonomy" id="61149"/>
    <lineage>
        <taxon>Eukaryota</taxon>
        <taxon>Viridiplantae</taxon>
        <taxon>Streptophyta</taxon>
        <taxon>Embryophyta</taxon>
        <taxon>Tracheophyta</taxon>
        <taxon>Spermatophyta</taxon>
        <taxon>Magnoliopsida</taxon>
        <taxon>eudicotyledons</taxon>
        <taxon>Gunneridae</taxon>
        <taxon>Pentapetalae</taxon>
        <taxon>rosids</taxon>
        <taxon>fabids</taxon>
        <taxon>Malpighiales</taxon>
        <taxon>Rhizophoraceae</taxon>
        <taxon>Rhizophora</taxon>
    </lineage>
</organism>
<accession>A0A2P2Q7Q2</accession>
<keyword evidence="1" id="KW-0472">Membrane</keyword>
<keyword evidence="1" id="KW-1133">Transmembrane helix</keyword>
<name>A0A2P2Q7Q2_RHIMU</name>
<protein>
    <submittedName>
        <fullName evidence="2">Uncharacterized protein</fullName>
    </submittedName>
</protein>
<reference evidence="2" key="1">
    <citation type="submission" date="2018-02" db="EMBL/GenBank/DDBJ databases">
        <title>Rhizophora mucronata_Transcriptome.</title>
        <authorList>
            <person name="Meera S.P."/>
            <person name="Sreeshan A."/>
            <person name="Augustine A."/>
        </authorList>
    </citation>
    <scope>NUCLEOTIDE SEQUENCE</scope>
    <source>
        <tissue evidence="2">Leaf</tissue>
    </source>
</reference>
<dbReference type="AlphaFoldDB" id="A0A2P2Q7Q2"/>
<proteinExistence type="predicted"/>
<evidence type="ECO:0000256" key="1">
    <source>
        <dbReference type="SAM" id="Phobius"/>
    </source>
</evidence>
<sequence length="61" mass="7181">MLSTLLYWKFGFGFKSDSQWIVLVECMLWIVFLESIFRLALPIEISDSFFMVGGLRKARSR</sequence>